<dbReference type="EMBL" id="JXXN02000143">
    <property type="protein sequence ID" value="THD28475.1"/>
    <property type="molecule type" value="Genomic_DNA"/>
</dbReference>
<evidence type="ECO:0000256" key="1">
    <source>
        <dbReference type="SAM" id="MobiDB-lite"/>
    </source>
</evidence>
<dbReference type="Proteomes" id="UP000230066">
    <property type="component" value="Unassembled WGS sequence"/>
</dbReference>
<dbReference type="Pfam" id="PF00078">
    <property type="entry name" value="RVT_1"/>
    <property type="match status" value="1"/>
</dbReference>
<feature type="non-terminal residue" evidence="3">
    <location>
        <position position="1"/>
    </location>
</feature>
<organism evidence="3 4">
    <name type="scientific">Fasciola hepatica</name>
    <name type="common">Liver fluke</name>
    <dbReference type="NCBI Taxonomy" id="6192"/>
    <lineage>
        <taxon>Eukaryota</taxon>
        <taxon>Metazoa</taxon>
        <taxon>Spiralia</taxon>
        <taxon>Lophotrochozoa</taxon>
        <taxon>Platyhelminthes</taxon>
        <taxon>Trematoda</taxon>
        <taxon>Digenea</taxon>
        <taxon>Plagiorchiida</taxon>
        <taxon>Echinostomata</taxon>
        <taxon>Echinostomatoidea</taxon>
        <taxon>Fasciolidae</taxon>
        <taxon>Fasciola</taxon>
    </lineage>
</organism>
<reference evidence="3" key="1">
    <citation type="submission" date="2019-03" db="EMBL/GenBank/DDBJ databases">
        <title>Improved annotation for the trematode Fasciola hepatica.</title>
        <authorList>
            <person name="Choi Y.-J."/>
            <person name="Martin J."/>
            <person name="Mitreva M."/>
        </authorList>
    </citation>
    <scope>NUCLEOTIDE SEQUENCE [LARGE SCALE GENOMIC DNA]</scope>
</reference>
<gene>
    <name evidence="3" type="ORF">D915_000671</name>
</gene>
<evidence type="ECO:0000313" key="3">
    <source>
        <dbReference type="EMBL" id="THD28475.1"/>
    </source>
</evidence>
<feature type="compositionally biased region" description="Low complexity" evidence="1">
    <location>
        <begin position="128"/>
        <end position="143"/>
    </location>
</feature>
<name>A0A4E0RKV2_FASHE</name>
<feature type="compositionally biased region" description="Basic residues" evidence="1">
    <location>
        <begin position="144"/>
        <end position="155"/>
    </location>
</feature>
<dbReference type="InterPro" id="IPR000477">
    <property type="entry name" value="RT_dom"/>
</dbReference>
<dbReference type="PANTHER" id="PTHR37557">
    <property type="entry name" value="115 KDA PROTEIN IN TYPE-1 RETROTRANSPOSABLE ELEMENT R1DM-LIKE PROTEIN-RELATED-RELATED"/>
    <property type="match status" value="1"/>
</dbReference>
<dbReference type="SUPFAM" id="SSF56672">
    <property type="entry name" value="DNA/RNA polymerases"/>
    <property type="match status" value="1"/>
</dbReference>
<feature type="domain" description="Reverse transcriptase" evidence="2">
    <location>
        <begin position="176"/>
        <end position="304"/>
    </location>
</feature>
<accession>A0A4E0RKV2</accession>
<evidence type="ECO:0000313" key="4">
    <source>
        <dbReference type="Proteomes" id="UP000230066"/>
    </source>
</evidence>
<proteinExistence type="predicted"/>
<sequence>SAESIKKRLKHLDWQYPDAVLPDSAPSDDDTNTSNLSPDSTSIFQPLSNSPTDPKLETPQPTENLSATSIGFLKSAGSLLRSTPHDVFGSGELLSIVEAGFSQSTDAAALRCRLEAHAEANTPNLWNPSRPRSSRLPPRTTSGRPRKPPRPKVLPRRAQYAHLQCPLAQRKKDAASEAFDSISHDNILRSAVTFGAPSILLGHICSSYATASCVLPDGSTITPRRGVRQGDPLSPRLFIVAIDEILSSSHPQTSSLTPSGPVDAIAYADDLILFADSADGLQKKLSDCTIACAMSSPVFNNRKSFPASIITSPKQNISALDNTTLFVTGNPIRTIPTSDTFSHLGTSFTYGGKAGVDYSDTLRIMLQDVISASIRPFERLYVLRSHIISRLHHTLCLGVIHKKILRRLDLQVRHCTRKFLRLPKDTPTAYFHARYPDGGIGTPHLSSQIPLIRRKRLERLLSSTAPLLRWAGACPAASPSQTISHVPITVQVAYIQSNEQTADA</sequence>
<dbReference type="AlphaFoldDB" id="A0A4E0RKV2"/>
<feature type="region of interest" description="Disordered" evidence="1">
    <location>
        <begin position="17"/>
        <end position="63"/>
    </location>
</feature>
<feature type="region of interest" description="Disordered" evidence="1">
    <location>
        <begin position="122"/>
        <end position="156"/>
    </location>
</feature>
<dbReference type="InterPro" id="IPR043502">
    <property type="entry name" value="DNA/RNA_pol_sf"/>
</dbReference>
<feature type="compositionally biased region" description="Polar residues" evidence="1">
    <location>
        <begin position="32"/>
        <end position="52"/>
    </location>
</feature>
<protein>
    <recommendedName>
        <fullName evidence="2">Reverse transcriptase domain-containing protein</fullName>
    </recommendedName>
</protein>
<comment type="caution">
    <text evidence="3">The sequence shown here is derived from an EMBL/GenBank/DDBJ whole genome shotgun (WGS) entry which is preliminary data.</text>
</comment>
<dbReference type="PANTHER" id="PTHR37557:SF4">
    <property type="entry name" value="CCHC-TYPE DOMAIN-CONTAINING PROTEIN"/>
    <property type="match status" value="1"/>
</dbReference>
<evidence type="ECO:0000259" key="2">
    <source>
        <dbReference type="Pfam" id="PF00078"/>
    </source>
</evidence>
<keyword evidence="4" id="KW-1185">Reference proteome</keyword>